<feature type="transmembrane region" description="Helical" evidence="1">
    <location>
        <begin position="54"/>
        <end position="77"/>
    </location>
</feature>
<evidence type="ECO:0000313" key="2">
    <source>
        <dbReference type="EnsemblPlants" id="MELO3C033879.2.1"/>
    </source>
</evidence>
<dbReference type="AlphaFoldDB" id="A0A9I9EIE7"/>
<keyword evidence="1" id="KW-0812">Transmembrane</keyword>
<name>A0A9I9EIE7_CUCME</name>
<reference evidence="2" key="1">
    <citation type="submission" date="2023-03" db="UniProtKB">
        <authorList>
            <consortium name="EnsemblPlants"/>
        </authorList>
    </citation>
    <scope>IDENTIFICATION</scope>
</reference>
<keyword evidence="1" id="KW-0472">Membrane</keyword>
<evidence type="ECO:0000256" key="1">
    <source>
        <dbReference type="SAM" id="Phobius"/>
    </source>
</evidence>
<proteinExistence type="predicted"/>
<dbReference type="EnsemblPlants" id="MELO3C033879.2.1">
    <property type="protein sequence ID" value="MELO3C033879.2.1"/>
    <property type="gene ID" value="MELO3C033879.2"/>
</dbReference>
<keyword evidence="1" id="KW-1133">Transmembrane helix</keyword>
<dbReference type="Gramene" id="MELO3C033879.2.1">
    <property type="protein sequence ID" value="MELO3C033879.2.1"/>
    <property type="gene ID" value="MELO3C033879.2"/>
</dbReference>
<protein>
    <submittedName>
        <fullName evidence="2">Uncharacterized protein</fullName>
    </submittedName>
</protein>
<accession>A0A9I9EIE7</accession>
<organism evidence="2">
    <name type="scientific">Cucumis melo</name>
    <name type="common">Muskmelon</name>
    <dbReference type="NCBI Taxonomy" id="3656"/>
    <lineage>
        <taxon>Eukaryota</taxon>
        <taxon>Viridiplantae</taxon>
        <taxon>Streptophyta</taxon>
        <taxon>Embryophyta</taxon>
        <taxon>Tracheophyta</taxon>
        <taxon>Spermatophyta</taxon>
        <taxon>Magnoliopsida</taxon>
        <taxon>eudicotyledons</taxon>
        <taxon>Gunneridae</taxon>
        <taxon>Pentapetalae</taxon>
        <taxon>rosids</taxon>
        <taxon>fabids</taxon>
        <taxon>Cucurbitales</taxon>
        <taxon>Cucurbitaceae</taxon>
        <taxon>Benincaseae</taxon>
        <taxon>Cucumis</taxon>
    </lineage>
</organism>
<sequence>EDCEEARSPFVKKYKTVIHPGEYRNLPSSAACVKLPPKPCRPRASLSYSHLSRLVRWILVWLRSVANLSLCILLGYAGDWIQVV</sequence>